<dbReference type="Pfam" id="PF00583">
    <property type="entry name" value="Acetyltransf_1"/>
    <property type="match status" value="1"/>
</dbReference>
<sequence length="169" mass="19247">MESVTVCESTDFELLGKMAYESWHSAYDALLGAKQVDYMLGKFQNAVAMREQTEKQNYTYYLIAQGKEKIGYCALQGQGRDLFLSKVYLSEGERGKGIGQKVLTFVVEEAARRGAERVYLTVNKNNVRAIRAYEKFGFVREGEECTAIGEGYYMDDYIYAIRLGNDEKN</sequence>
<dbReference type="PANTHER" id="PTHR43617">
    <property type="entry name" value="L-AMINO ACID N-ACETYLTRANSFERASE"/>
    <property type="match status" value="1"/>
</dbReference>
<dbReference type="InterPro" id="IPR000182">
    <property type="entry name" value="GNAT_dom"/>
</dbReference>
<proteinExistence type="predicted"/>
<dbReference type="CDD" id="cd04301">
    <property type="entry name" value="NAT_SF"/>
    <property type="match status" value="1"/>
</dbReference>
<name>A0A9D2IEU6_9FIRM</name>
<gene>
    <name evidence="2" type="ORF">H9727_05655</name>
</gene>
<organism evidence="2 3">
    <name type="scientific">Candidatus Borkfalkia avistercoris</name>
    <dbReference type="NCBI Taxonomy" id="2838504"/>
    <lineage>
        <taxon>Bacteria</taxon>
        <taxon>Bacillati</taxon>
        <taxon>Bacillota</taxon>
        <taxon>Clostridia</taxon>
        <taxon>Christensenellales</taxon>
        <taxon>Christensenellaceae</taxon>
        <taxon>Candidatus Borkfalkia</taxon>
    </lineage>
</organism>
<reference evidence="2" key="1">
    <citation type="journal article" date="2021" name="PeerJ">
        <title>Extensive microbial diversity within the chicken gut microbiome revealed by metagenomics and culture.</title>
        <authorList>
            <person name="Gilroy R."/>
            <person name="Ravi A."/>
            <person name="Getino M."/>
            <person name="Pursley I."/>
            <person name="Horton D.L."/>
            <person name="Alikhan N.F."/>
            <person name="Baker D."/>
            <person name="Gharbi K."/>
            <person name="Hall N."/>
            <person name="Watson M."/>
            <person name="Adriaenssens E.M."/>
            <person name="Foster-Nyarko E."/>
            <person name="Jarju S."/>
            <person name="Secka A."/>
            <person name="Antonio M."/>
            <person name="Oren A."/>
            <person name="Chaudhuri R.R."/>
            <person name="La Ragione R."/>
            <person name="Hildebrand F."/>
            <person name="Pallen M.J."/>
        </authorList>
    </citation>
    <scope>NUCLEOTIDE SEQUENCE</scope>
    <source>
        <strain evidence="2">CHK187-5294</strain>
    </source>
</reference>
<dbReference type="InterPro" id="IPR050276">
    <property type="entry name" value="MshD_Acetyltransferase"/>
</dbReference>
<dbReference type="Gene3D" id="3.40.630.30">
    <property type="match status" value="1"/>
</dbReference>
<protein>
    <submittedName>
        <fullName evidence="2">GNAT family N-acetyltransferase</fullName>
    </submittedName>
</protein>
<dbReference type="PROSITE" id="PS51186">
    <property type="entry name" value="GNAT"/>
    <property type="match status" value="1"/>
</dbReference>
<evidence type="ECO:0000259" key="1">
    <source>
        <dbReference type="PROSITE" id="PS51186"/>
    </source>
</evidence>
<feature type="domain" description="N-acetyltransferase" evidence="1">
    <location>
        <begin position="10"/>
        <end position="164"/>
    </location>
</feature>
<dbReference type="SUPFAM" id="SSF55729">
    <property type="entry name" value="Acyl-CoA N-acyltransferases (Nat)"/>
    <property type="match status" value="1"/>
</dbReference>
<evidence type="ECO:0000313" key="2">
    <source>
        <dbReference type="EMBL" id="HIZ03754.1"/>
    </source>
</evidence>
<evidence type="ECO:0000313" key="3">
    <source>
        <dbReference type="Proteomes" id="UP000824132"/>
    </source>
</evidence>
<dbReference type="AlphaFoldDB" id="A0A9D2IEU6"/>
<dbReference type="Proteomes" id="UP000824132">
    <property type="component" value="Unassembled WGS sequence"/>
</dbReference>
<accession>A0A9D2IEU6</accession>
<reference evidence="2" key="2">
    <citation type="submission" date="2021-04" db="EMBL/GenBank/DDBJ databases">
        <authorList>
            <person name="Gilroy R."/>
        </authorList>
    </citation>
    <scope>NUCLEOTIDE SEQUENCE</scope>
    <source>
        <strain evidence="2">CHK187-5294</strain>
    </source>
</reference>
<comment type="caution">
    <text evidence="2">The sequence shown here is derived from an EMBL/GenBank/DDBJ whole genome shotgun (WGS) entry which is preliminary data.</text>
</comment>
<dbReference type="InterPro" id="IPR016181">
    <property type="entry name" value="Acyl_CoA_acyltransferase"/>
</dbReference>
<dbReference type="EMBL" id="DXCL01000029">
    <property type="protein sequence ID" value="HIZ03754.1"/>
    <property type="molecule type" value="Genomic_DNA"/>
</dbReference>
<dbReference type="GO" id="GO:0016747">
    <property type="term" value="F:acyltransferase activity, transferring groups other than amino-acyl groups"/>
    <property type="evidence" value="ECO:0007669"/>
    <property type="project" value="InterPro"/>
</dbReference>